<keyword evidence="9" id="KW-0012">Acyltransferase</keyword>
<evidence type="ECO:0000313" key="10">
    <source>
        <dbReference type="Proteomes" id="UP000574133"/>
    </source>
</evidence>
<feature type="transmembrane region" description="Helical" evidence="7">
    <location>
        <begin position="287"/>
        <end position="306"/>
    </location>
</feature>
<evidence type="ECO:0000256" key="2">
    <source>
        <dbReference type="ARBA" id="ARBA00007400"/>
    </source>
</evidence>
<comment type="caution">
    <text evidence="9">The sequence shown here is derived from an EMBL/GenBank/DDBJ whole genome shotgun (WGS) entry which is preliminary data.</text>
</comment>
<evidence type="ECO:0000256" key="6">
    <source>
        <dbReference type="ARBA" id="ARBA00023136"/>
    </source>
</evidence>
<accession>A0A841TG22</accession>
<keyword evidence="9" id="KW-0808">Transferase</keyword>
<dbReference type="Proteomes" id="UP000574133">
    <property type="component" value="Unassembled WGS sequence"/>
</dbReference>
<feature type="transmembrane region" description="Helical" evidence="7">
    <location>
        <begin position="145"/>
        <end position="165"/>
    </location>
</feature>
<name>A0A841TG22_9BACL</name>
<gene>
    <name evidence="9" type="ORF">H4Q31_12805</name>
</gene>
<protein>
    <submittedName>
        <fullName evidence="9">Acyltransferase</fullName>
    </submittedName>
</protein>
<keyword evidence="6 7" id="KW-0472">Membrane</keyword>
<evidence type="ECO:0000256" key="3">
    <source>
        <dbReference type="ARBA" id="ARBA00022475"/>
    </source>
</evidence>
<feature type="transmembrane region" description="Helical" evidence="7">
    <location>
        <begin position="350"/>
        <end position="373"/>
    </location>
</feature>
<sequence>MSSSPSGVQPAAKKPRIPEIDILRTMAILAVIMIHATGFMLSKLDKASSYYLPYSALQNLSAFAVPVFIFISGFVLFYSYLEKPITSRLLGTFYRKRMLTAVVPYIAFSVIYYLVRHRNDPDLLTLPNLKHFGYLLLTGQAYTHLYYMIVIIQFYLLFPLLLYAMQKIKRPLIILLAGVLVQWAYYFVNREVIVKLTNIPEVLHQTGDFFTSYIAYFMFGAYLAAHGERFMAFARFQKPGQSAWGRSIPWIFIFAVWLGAGLYYAYINYMGAAHKIWATSQTFQSVWFVYNLASGLVLFRLAIWVYKALGSGWRQAVLLIGQCSFGIYLLHPLVLMYYRKLPVSGNPLLFHLYFIGEYASALLLSWAITYFLMRRFRWSWVLFGSSLAKRQIGNGSGSGQPG</sequence>
<proteinExistence type="inferred from homology"/>
<feature type="transmembrane region" description="Helical" evidence="7">
    <location>
        <begin position="21"/>
        <end position="40"/>
    </location>
</feature>
<evidence type="ECO:0000313" key="9">
    <source>
        <dbReference type="EMBL" id="MBB6678180.1"/>
    </source>
</evidence>
<keyword evidence="10" id="KW-1185">Reference proteome</keyword>
<comment type="subcellular location">
    <subcellularLocation>
        <location evidence="1">Cell membrane</location>
        <topology evidence="1">Multi-pass membrane protein</topology>
    </subcellularLocation>
</comment>
<keyword evidence="5 7" id="KW-1133">Transmembrane helix</keyword>
<feature type="transmembrane region" description="Helical" evidence="7">
    <location>
        <begin position="248"/>
        <end position="267"/>
    </location>
</feature>
<dbReference type="Pfam" id="PF01757">
    <property type="entry name" value="Acyl_transf_3"/>
    <property type="match status" value="1"/>
</dbReference>
<dbReference type="PANTHER" id="PTHR40074:SF2">
    <property type="entry name" value="O-ACETYLTRANSFERASE WECH"/>
    <property type="match status" value="1"/>
</dbReference>
<dbReference type="InterPro" id="IPR002656">
    <property type="entry name" value="Acyl_transf_3_dom"/>
</dbReference>
<dbReference type="GO" id="GO:0016413">
    <property type="term" value="F:O-acetyltransferase activity"/>
    <property type="evidence" value="ECO:0007669"/>
    <property type="project" value="TreeGrafter"/>
</dbReference>
<comment type="similarity">
    <text evidence="2">Belongs to the acyltransferase 3 family.</text>
</comment>
<feature type="transmembrane region" description="Helical" evidence="7">
    <location>
        <begin position="98"/>
        <end position="115"/>
    </location>
</feature>
<feature type="transmembrane region" description="Helical" evidence="7">
    <location>
        <begin position="318"/>
        <end position="338"/>
    </location>
</feature>
<evidence type="ECO:0000259" key="8">
    <source>
        <dbReference type="Pfam" id="PF01757"/>
    </source>
</evidence>
<feature type="transmembrane region" description="Helical" evidence="7">
    <location>
        <begin position="60"/>
        <end position="78"/>
    </location>
</feature>
<feature type="transmembrane region" description="Helical" evidence="7">
    <location>
        <begin position="209"/>
        <end position="227"/>
    </location>
</feature>
<dbReference type="PANTHER" id="PTHR40074">
    <property type="entry name" value="O-ACETYLTRANSFERASE WECH"/>
    <property type="match status" value="1"/>
</dbReference>
<dbReference type="EMBL" id="JACJVN010000051">
    <property type="protein sequence ID" value="MBB6678180.1"/>
    <property type="molecule type" value="Genomic_DNA"/>
</dbReference>
<dbReference type="RefSeq" id="WP_185179451.1">
    <property type="nucleotide sequence ID" value="NZ_CBCSEP010000019.1"/>
</dbReference>
<feature type="domain" description="Acyltransferase 3" evidence="8">
    <location>
        <begin position="18"/>
        <end position="369"/>
    </location>
</feature>
<evidence type="ECO:0000256" key="4">
    <source>
        <dbReference type="ARBA" id="ARBA00022692"/>
    </source>
</evidence>
<evidence type="ECO:0000256" key="5">
    <source>
        <dbReference type="ARBA" id="ARBA00022989"/>
    </source>
</evidence>
<evidence type="ECO:0000256" key="7">
    <source>
        <dbReference type="SAM" id="Phobius"/>
    </source>
</evidence>
<dbReference type="GO" id="GO:0009246">
    <property type="term" value="P:enterobacterial common antigen biosynthetic process"/>
    <property type="evidence" value="ECO:0007669"/>
    <property type="project" value="TreeGrafter"/>
</dbReference>
<dbReference type="AlphaFoldDB" id="A0A841TG22"/>
<dbReference type="GO" id="GO:0005886">
    <property type="term" value="C:plasma membrane"/>
    <property type="evidence" value="ECO:0007669"/>
    <property type="project" value="UniProtKB-SubCell"/>
</dbReference>
<keyword evidence="3" id="KW-1003">Cell membrane</keyword>
<keyword evidence="4 7" id="KW-0812">Transmembrane</keyword>
<evidence type="ECO:0000256" key="1">
    <source>
        <dbReference type="ARBA" id="ARBA00004651"/>
    </source>
</evidence>
<feature type="transmembrane region" description="Helical" evidence="7">
    <location>
        <begin position="172"/>
        <end position="189"/>
    </location>
</feature>
<organism evidence="9 10">
    <name type="scientific">Cohnella lubricantis</name>
    <dbReference type="NCBI Taxonomy" id="2163172"/>
    <lineage>
        <taxon>Bacteria</taxon>
        <taxon>Bacillati</taxon>
        <taxon>Bacillota</taxon>
        <taxon>Bacilli</taxon>
        <taxon>Bacillales</taxon>
        <taxon>Paenibacillaceae</taxon>
        <taxon>Cohnella</taxon>
    </lineage>
</organism>
<reference evidence="9 10" key="1">
    <citation type="submission" date="2020-08" db="EMBL/GenBank/DDBJ databases">
        <title>Cohnella phylogeny.</title>
        <authorList>
            <person name="Dunlap C."/>
        </authorList>
    </citation>
    <scope>NUCLEOTIDE SEQUENCE [LARGE SCALE GENOMIC DNA]</scope>
    <source>
        <strain evidence="9 10">DSM 103658</strain>
    </source>
</reference>